<dbReference type="AlphaFoldDB" id="A0A0M6YG89"/>
<dbReference type="PANTHER" id="PTHR48094">
    <property type="entry name" value="PROTEIN/NUCLEIC ACID DEGLYCASE DJ-1-RELATED"/>
    <property type="match status" value="1"/>
</dbReference>
<evidence type="ECO:0000256" key="2">
    <source>
        <dbReference type="ARBA" id="ARBA00023239"/>
    </source>
</evidence>
<evidence type="ECO:0000313" key="7">
    <source>
        <dbReference type="Proteomes" id="UP000049222"/>
    </source>
</evidence>
<dbReference type="InterPro" id="IPR050325">
    <property type="entry name" value="Prot/Nucl_acid_deglycase"/>
</dbReference>
<reference evidence="6 7" key="1">
    <citation type="submission" date="2015-07" db="EMBL/GenBank/DDBJ databases">
        <authorList>
            <person name="Noorani M."/>
        </authorList>
    </citation>
    <scope>NUCLEOTIDE SEQUENCE [LARGE SCALE GENOMIC DNA]</scope>
    <source>
        <strain evidence="6 7">CECT 7802</strain>
    </source>
</reference>
<dbReference type="PANTHER" id="PTHR48094:SF11">
    <property type="entry name" value="GLUTATHIONE-INDEPENDENT GLYOXALASE HSP31-RELATED"/>
    <property type="match status" value="1"/>
</dbReference>
<gene>
    <name evidence="6" type="primary">hchA_2</name>
    <name evidence="6" type="ORF">JDO7802_01381</name>
</gene>
<dbReference type="OrthoDB" id="9792284at2"/>
<dbReference type="EC" id="4.2.1.130" evidence="6"/>
<name>A0A0M6YG89_9RHOB</name>
<keyword evidence="1" id="KW-0346">Stress response</keyword>
<protein>
    <submittedName>
        <fullName evidence="6">Molecular chaperone Hsp31 and glyoxalase 3</fullName>
        <ecNumber evidence="6">4.2.1.130</ecNumber>
    </submittedName>
</protein>
<evidence type="ECO:0000256" key="4">
    <source>
        <dbReference type="SAM" id="MobiDB-lite"/>
    </source>
</evidence>
<proteinExistence type="inferred from homology"/>
<sequence>MASVLFILTSHDKLGDTGNPTGFYIDEMAAPYWALTDAGHEVTIASVKGGKPPIDPNSLDDDPDKRPEPVTRFLGDATASAKLEDTPAVADVTIDGFDAVFLPGGHGTMWDFADNADIARLVSGVWAKDGVVGAVCHGPAGLLGATKPDGSPLVKGVRVNGFTDSEEKTVGLTDEVPYLLESRLRDLGADFVGKDDWEAFTVTDQRVVTGQNPQSAEKVGAALVKALA</sequence>
<dbReference type="SUPFAM" id="SSF52317">
    <property type="entry name" value="Class I glutamine amidotransferase-like"/>
    <property type="match status" value="1"/>
</dbReference>
<keyword evidence="7" id="KW-1185">Reference proteome</keyword>
<accession>A0A0M6YG89</accession>
<organism evidence="6 7">
    <name type="scientific">Jannaschia donghaensis</name>
    <dbReference type="NCBI Taxonomy" id="420998"/>
    <lineage>
        <taxon>Bacteria</taxon>
        <taxon>Pseudomonadati</taxon>
        <taxon>Pseudomonadota</taxon>
        <taxon>Alphaproteobacteria</taxon>
        <taxon>Rhodobacterales</taxon>
        <taxon>Roseobacteraceae</taxon>
        <taxon>Jannaschia</taxon>
    </lineage>
</organism>
<keyword evidence="2 6" id="KW-0456">Lyase</keyword>
<dbReference type="RefSeq" id="WP_055084797.1">
    <property type="nucleotide sequence ID" value="NZ_CXSU01000011.1"/>
</dbReference>
<feature type="region of interest" description="Disordered" evidence="4">
    <location>
        <begin position="46"/>
        <end position="67"/>
    </location>
</feature>
<dbReference type="GO" id="GO:0019243">
    <property type="term" value="P:methylglyoxal catabolic process to D-lactate via S-lactoyl-glutathione"/>
    <property type="evidence" value="ECO:0007669"/>
    <property type="project" value="TreeGrafter"/>
</dbReference>
<comment type="similarity">
    <text evidence="3">Belongs to the peptidase C56 family. HSP31-like subfamily.</text>
</comment>
<dbReference type="GO" id="GO:0019172">
    <property type="term" value="F:glyoxalase III activity"/>
    <property type="evidence" value="ECO:0007669"/>
    <property type="project" value="UniProtKB-EC"/>
</dbReference>
<dbReference type="STRING" id="420998.JDO7802_01381"/>
<dbReference type="Proteomes" id="UP000049222">
    <property type="component" value="Unassembled WGS sequence"/>
</dbReference>
<dbReference type="GO" id="GO:0005737">
    <property type="term" value="C:cytoplasm"/>
    <property type="evidence" value="ECO:0007669"/>
    <property type="project" value="TreeGrafter"/>
</dbReference>
<dbReference type="CDD" id="cd03141">
    <property type="entry name" value="GATase1_Hsp31_like"/>
    <property type="match status" value="1"/>
</dbReference>
<dbReference type="InterPro" id="IPR029062">
    <property type="entry name" value="Class_I_gatase-like"/>
</dbReference>
<evidence type="ECO:0000259" key="5">
    <source>
        <dbReference type="Pfam" id="PF01965"/>
    </source>
</evidence>
<evidence type="ECO:0000256" key="3">
    <source>
        <dbReference type="ARBA" id="ARBA00038493"/>
    </source>
</evidence>
<dbReference type="Pfam" id="PF01965">
    <property type="entry name" value="DJ-1_PfpI"/>
    <property type="match status" value="1"/>
</dbReference>
<evidence type="ECO:0000256" key="1">
    <source>
        <dbReference type="ARBA" id="ARBA00023016"/>
    </source>
</evidence>
<dbReference type="EMBL" id="CXSU01000011">
    <property type="protein sequence ID" value="CTQ49368.1"/>
    <property type="molecule type" value="Genomic_DNA"/>
</dbReference>
<evidence type="ECO:0000313" key="6">
    <source>
        <dbReference type="EMBL" id="CTQ49368.1"/>
    </source>
</evidence>
<feature type="domain" description="DJ-1/PfpI" evidence="5">
    <location>
        <begin position="27"/>
        <end position="225"/>
    </location>
</feature>
<dbReference type="InterPro" id="IPR002818">
    <property type="entry name" value="DJ-1/PfpI"/>
</dbReference>
<dbReference type="Gene3D" id="3.40.50.880">
    <property type="match status" value="1"/>
</dbReference>